<protein>
    <submittedName>
        <fullName evidence="3">Uncharacterized protein</fullName>
    </submittedName>
</protein>
<evidence type="ECO:0000256" key="1">
    <source>
        <dbReference type="SAM" id="MobiDB-lite"/>
    </source>
</evidence>
<evidence type="ECO:0000256" key="2">
    <source>
        <dbReference type="SAM" id="SignalP"/>
    </source>
</evidence>
<proteinExistence type="predicted"/>
<feature type="compositionally biased region" description="Basic residues" evidence="1">
    <location>
        <begin position="198"/>
        <end position="208"/>
    </location>
</feature>
<reference evidence="3 4" key="1">
    <citation type="journal article" date="2013" name="BMC Genomics">
        <title>Reconstruction of the lipid metabolism for the microalga Monoraphidium neglectum from its genome sequence reveals characteristics suitable for biofuel production.</title>
        <authorList>
            <person name="Bogen C."/>
            <person name="Al-Dilaimi A."/>
            <person name="Albersmeier A."/>
            <person name="Wichmann J."/>
            <person name="Grundmann M."/>
            <person name="Rupp O."/>
            <person name="Lauersen K.J."/>
            <person name="Blifernez-Klassen O."/>
            <person name="Kalinowski J."/>
            <person name="Goesmann A."/>
            <person name="Mussgnug J.H."/>
            <person name="Kruse O."/>
        </authorList>
    </citation>
    <scope>NUCLEOTIDE SEQUENCE [LARGE SCALE GENOMIC DNA]</scope>
    <source>
        <strain evidence="3 4">SAG 48.87</strain>
    </source>
</reference>
<dbReference type="EMBL" id="KK102930">
    <property type="protein sequence ID" value="KIY96594.1"/>
    <property type="molecule type" value="Genomic_DNA"/>
</dbReference>
<gene>
    <name evidence="3" type="ORF">MNEG_11367</name>
</gene>
<feature type="region of interest" description="Disordered" evidence="1">
    <location>
        <begin position="31"/>
        <end position="61"/>
    </location>
</feature>
<dbReference type="GeneID" id="25728622"/>
<dbReference type="OrthoDB" id="10656954at2759"/>
<sequence>MQRSIAVMLAFGLAFSAHSAAARDILQVTTTPASPASGNRAASGAAPAASPKTNAGPIRTSTVTGTNVIDAKNTVRTGGGGVLSNQVQAGARSGSTTDIQGRIAATQAVSRANQGTRTAVGSQAASSAVQQAVRNNNAAAGAAKGAGIAAVTTKGTGLTVNNNAVRASTASQTASANVQVGSPARPAALDASGARPGRAARRAPRLDG</sequence>
<organism evidence="3 4">
    <name type="scientific">Monoraphidium neglectum</name>
    <dbReference type="NCBI Taxonomy" id="145388"/>
    <lineage>
        <taxon>Eukaryota</taxon>
        <taxon>Viridiplantae</taxon>
        <taxon>Chlorophyta</taxon>
        <taxon>core chlorophytes</taxon>
        <taxon>Chlorophyceae</taxon>
        <taxon>CS clade</taxon>
        <taxon>Sphaeropleales</taxon>
        <taxon>Selenastraceae</taxon>
        <taxon>Monoraphidium</taxon>
    </lineage>
</organism>
<feature type="chain" id="PRO_5002264245" evidence="2">
    <location>
        <begin position="23"/>
        <end position="208"/>
    </location>
</feature>
<evidence type="ECO:0000313" key="4">
    <source>
        <dbReference type="Proteomes" id="UP000054498"/>
    </source>
</evidence>
<evidence type="ECO:0000313" key="3">
    <source>
        <dbReference type="EMBL" id="KIY96594.1"/>
    </source>
</evidence>
<feature type="signal peptide" evidence="2">
    <location>
        <begin position="1"/>
        <end position="22"/>
    </location>
</feature>
<dbReference type="RefSeq" id="XP_013895614.1">
    <property type="nucleotide sequence ID" value="XM_014040160.1"/>
</dbReference>
<dbReference type="KEGG" id="mng:MNEG_11367"/>
<feature type="compositionally biased region" description="Low complexity" evidence="1">
    <location>
        <begin position="32"/>
        <end position="51"/>
    </location>
</feature>
<keyword evidence="4" id="KW-1185">Reference proteome</keyword>
<keyword evidence="2" id="KW-0732">Signal</keyword>
<name>A0A0D2LYY5_9CHLO</name>
<feature type="region of interest" description="Disordered" evidence="1">
    <location>
        <begin position="170"/>
        <end position="208"/>
    </location>
</feature>
<accession>A0A0D2LYY5</accession>
<dbReference type="Proteomes" id="UP000054498">
    <property type="component" value="Unassembled WGS sequence"/>
</dbReference>
<feature type="compositionally biased region" description="Polar residues" evidence="1">
    <location>
        <begin position="170"/>
        <end position="180"/>
    </location>
</feature>
<dbReference type="AlphaFoldDB" id="A0A0D2LYY5"/>